<reference evidence="6" key="3">
    <citation type="submission" date="2021-02" db="UniProtKB">
        <authorList>
            <consortium name="EnsemblMetazoa"/>
        </authorList>
    </citation>
    <scope>IDENTIFICATION</scope>
    <source>
        <strain evidence="6">USDA</strain>
    </source>
</reference>
<dbReference type="SUPFAM" id="SSF100895">
    <property type="entry name" value="Kazal-type serine protease inhibitors"/>
    <property type="match status" value="1"/>
</dbReference>
<sequence length="82" mass="9114">MQPCETTLCSFGSICVTESDGRTHCKCPTSCPITYSPVCGTDDKVYNNECLLRQTSCQKQTIIKVLHEGKCGENHVRVLFLL</sequence>
<keyword evidence="3" id="KW-1015">Disulfide bond</keyword>
<dbReference type="Gene3D" id="3.30.60.30">
    <property type="match status" value="1"/>
</dbReference>
<proteinExistence type="predicted"/>
<organism>
    <name type="scientific">Pediculus humanus subsp. corporis</name>
    <name type="common">Body louse</name>
    <dbReference type="NCBI Taxonomy" id="121224"/>
    <lineage>
        <taxon>Eukaryota</taxon>
        <taxon>Metazoa</taxon>
        <taxon>Ecdysozoa</taxon>
        <taxon>Arthropoda</taxon>
        <taxon>Hexapoda</taxon>
        <taxon>Insecta</taxon>
        <taxon>Pterygota</taxon>
        <taxon>Neoptera</taxon>
        <taxon>Paraneoptera</taxon>
        <taxon>Psocodea</taxon>
        <taxon>Troctomorpha</taxon>
        <taxon>Phthiraptera</taxon>
        <taxon>Anoplura</taxon>
        <taxon>Pediculidae</taxon>
        <taxon>Pediculus</taxon>
    </lineage>
</organism>
<dbReference type="EMBL" id="DS235830">
    <property type="protein sequence ID" value="EEB18047.1"/>
    <property type="molecule type" value="Genomic_DNA"/>
</dbReference>
<evidence type="ECO:0000256" key="2">
    <source>
        <dbReference type="ARBA" id="ARBA00022900"/>
    </source>
</evidence>
<evidence type="ECO:0000313" key="6">
    <source>
        <dbReference type="EnsemblMetazoa" id="PHUM498640-PA"/>
    </source>
</evidence>
<name>E0VXE1_PEDHC</name>
<evidence type="ECO:0000259" key="4">
    <source>
        <dbReference type="PROSITE" id="PS51465"/>
    </source>
</evidence>
<dbReference type="HOGENOM" id="CLU_175037_0_0_1"/>
<dbReference type="FunCoup" id="E0VXE1">
    <property type="interactions" value="11"/>
</dbReference>
<dbReference type="PANTHER" id="PTHR10913:SF45">
    <property type="entry name" value="FOLLISTATIN, ISOFORM A-RELATED"/>
    <property type="match status" value="1"/>
</dbReference>
<dbReference type="PANTHER" id="PTHR10913">
    <property type="entry name" value="FOLLISTATIN-RELATED"/>
    <property type="match status" value="1"/>
</dbReference>
<dbReference type="CDD" id="cd00104">
    <property type="entry name" value="KAZAL_FS"/>
    <property type="match status" value="1"/>
</dbReference>
<dbReference type="CTD" id="8236236"/>
<evidence type="ECO:0000313" key="5">
    <source>
        <dbReference type="EMBL" id="EEB18047.1"/>
    </source>
</evidence>
<dbReference type="OrthoDB" id="126772at2759"/>
<dbReference type="Proteomes" id="UP000009046">
    <property type="component" value="Unassembled WGS sequence"/>
</dbReference>
<dbReference type="GeneID" id="8236236"/>
<reference evidence="5" key="2">
    <citation type="submission" date="2007-04" db="EMBL/GenBank/DDBJ databases">
        <title>The genome of the human body louse.</title>
        <authorList>
            <consortium name="The Human Body Louse Genome Consortium"/>
            <person name="Kirkness E."/>
            <person name="Walenz B."/>
            <person name="Hass B."/>
            <person name="Bruggner R."/>
            <person name="Strausberg R."/>
        </authorList>
    </citation>
    <scope>NUCLEOTIDE SEQUENCE</scope>
    <source>
        <strain evidence="5">USDA</strain>
    </source>
</reference>
<reference evidence="5" key="1">
    <citation type="submission" date="2007-04" db="EMBL/GenBank/DDBJ databases">
        <title>Annotation of Pediculus humanus corporis strain USDA.</title>
        <authorList>
            <person name="Kirkness E."/>
            <person name="Hannick L."/>
            <person name="Hass B."/>
            <person name="Bruggner R."/>
            <person name="Lawson D."/>
            <person name="Bidwell S."/>
            <person name="Joardar V."/>
            <person name="Caler E."/>
            <person name="Walenz B."/>
            <person name="Inman J."/>
            <person name="Schobel S."/>
            <person name="Galinsky K."/>
            <person name="Amedeo P."/>
            <person name="Strausberg R."/>
        </authorList>
    </citation>
    <scope>NUCLEOTIDE SEQUENCE</scope>
    <source>
        <strain evidence="5">USDA</strain>
    </source>
</reference>
<dbReference type="GO" id="GO:0030154">
    <property type="term" value="P:cell differentiation"/>
    <property type="evidence" value="ECO:0007669"/>
    <property type="project" value="TreeGrafter"/>
</dbReference>
<dbReference type="InterPro" id="IPR002350">
    <property type="entry name" value="Kazal_dom"/>
</dbReference>
<dbReference type="GO" id="GO:0005576">
    <property type="term" value="C:extracellular region"/>
    <property type="evidence" value="ECO:0007669"/>
    <property type="project" value="TreeGrafter"/>
</dbReference>
<evidence type="ECO:0000256" key="1">
    <source>
        <dbReference type="ARBA" id="ARBA00022690"/>
    </source>
</evidence>
<dbReference type="KEGG" id="phu:Phum_PHUM498640"/>
<dbReference type="VEuPathDB" id="VectorBase:PHUM498640"/>
<dbReference type="EMBL" id="AAZO01006044">
    <property type="status" value="NOT_ANNOTATED_CDS"/>
    <property type="molecule type" value="Genomic_DNA"/>
</dbReference>
<dbReference type="InterPro" id="IPR050653">
    <property type="entry name" value="Prot_Inhib_GrowthFact_Antg"/>
</dbReference>
<dbReference type="RefSeq" id="XP_002430785.1">
    <property type="nucleotide sequence ID" value="XM_002430740.1"/>
</dbReference>
<dbReference type="Pfam" id="PF07648">
    <property type="entry name" value="Kazal_2"/>
    <property type="match status" value="1"/>
</dbReference>
<dbReference type="AlphaFoldDB" id="E0VXE1"/>
<evidence type="ECO:0000313" key="7">
    <source>
        <dbReference type="Proteomes" id="UP000009046"/>
    </source>
</evidence>
<gene>
    <name evidence="6" type="primary">8236236</name>
    <name evidence="5" type="ORF">Phum_PHUM498640</name>
</gene>
<dbReference type="SMART" id="SM00280">
    <property type="entry name" value="KAZAL"/>
    <property type="match status" value="1"/>
</dbReference>
<dbReference type="InterPro" id="IPR036058">
    <property type="entry name" value="Kazal_dom_sf"/>
</dbReference>
<dbReference type="InParanoid" id="E0VXE1"/>
<dbReference type="OMA" id="YCGHGRE"/>
<keyword evidence="1" id="KW-0646">Protease inhibitor</keyword>
<dbReference type="EnsemblMetazoa" id="PHUM498640-RA">
    <property type="protein sequence ID" value="PHUM498640-PA"/>
    <property type="gene ID" value="PHUM498640"/>
</dbReference>
<keyword evidence="2" id="KW-0722">Serine protease inhibitor</keyword>
<dbReference type="FunFam" id="3.30.60.30:FF:000040">
    <property type="entry name" value="Agrin, putative"/>
    <property type="match status" value="1"/>
</dbReference>
<dbReference type="eggNOG" id="KOG3649">
    <property type="taxonomic scope" value="Eukaryota"/>
</dbReference>
<dbReference type="PROSITE" id="PS51465">
    <property type="entry name" value="KAZAL_2"/>
    <property type="match status" value="1"/>
</dbReference>
<feature type="domain" description="Kazal-like" evidence="4">
    <location>
        <begin position="19"/>
        <end position="73"/>
    </location>
</feature>
<accession>E0VXE1</accession>
<keyword evidence="7" id="KW-1185">Reference proteome</keyword>
<protein>
    <submittedName>
        <fullName evidence="5 6">Elastase inhibitor, putative</fullName>
    </submittedName>
</protein>
<evidence type="ECO:0000256" key="3">
    <source>
        <dbReference type="ARBA" id="ARBA00023157"/>
    </source>
</evidence>